<dbReference type="FunFam" id="1.10.1220.70:FF:000001">
    <property type="entry name" value="Olfactory receptor"/>
    <property type="match status" value="1"/>
</dbReference>
<keyword evidence="11 12" id="KW-0807">Transducer</keyword>
<dbReference type="PROSITE" id="PS00237">
    <property type="entry name" value="G_PROTEIN_RECEP_F1_1"/>
    <property type="match status" value="2"/>
</dbReference>
<dbReference type="Proteomes" id="UP000028990">
    <property type="component" value="Unassembled WGS sequence"/>
</dbReference>
<dbReference type="InterPro" id="IPR000725">
    <property type="entry name" value="Olfact_rcpt"/>
</dbReference>
<feature type="transmembrane region" description="Helical" evidence="13">
    <location>
        <begin position="381"/>
        <end position="402"/>
    </location>
</feature>
<reference evidence="15 16" key="1">
    <citation type="submission" date="2013-11" db="EMBL/GenBank/DDBJ databases">
        <title>The Damaraland mole rat (Fukomys damarensis) genome and evolution of African mole rats.</title>
        <authorList>
            <person name="Gladyshev V.N."/>
            <person name="Fang X."/>
        </authorList>
    </citation>
    <scope>NUCLEOTIDE SEQUENCE [LARGE SCALE GENOMIC DNA]</scope>
    <source>
        <tissue evidence="15">Liver</tissue>
    </source>
</reference>
<feature type="transmembrane region" description="Helical" evidence="13">
    <location>
        <begin position="139"/>
        <end position="161"/>
    </location>
</feature>
<evidence type="ECO:0000256" key="10">
    <source>
        <dbReference type="ARBA" id="ARBA00023170"/>
    </source>
</evidence>
<feature type="transmembrane region" description="Helical" evidence="13">
    <location>
        <begin position="348"/>
        <end position="374"/>
    </location>
</feature>
<dbReference type="GO" id="GO:0004930">
    <property type="term" value="F:G protein-coupled receptor activity"/>
    <property type="evidence" value="ECO:0007669"/>
    <property type="project" value="UniProtKB-KW"/>
</dbReference>
<keyword evidence="5 12" id="KW-0812">Transmembrane</keyword>
<evidence type="ECO:0000256" key="4">
    <source>
        <dbReference type="ARBA" id="ARBA00022606"/>
    </source>
</evidence>
<comment type="subcellular location">
    <subcellularLocation>
        <location evidence="1">Cell membrane</location>
        <topology evidence="1">Multi-pass membrane protein</topology>
    </subcellularLocation>
</comment>
<dbReference type="eggNOG" id="ENOG502RTYI">
    <property type="taxonomic scope" value="Eukaryota"/>
</dbReference>
<keyword evidence="6" id="KW-0552">Olfaction</keyword>
<dbReference type="PANTHER" id="PTHR26453">
    <property type="entry name" value="OLFACTORY RECEPTOR"/>
    <property type="match status" value="1"/>
</dbReference>
<evidence type="ECO:0000259" key="14">
    <source>
        <dbReference type="PROSITE" id="PS50262"/>
    </source>
</evidence>
<dbReference type="Pfam" id="PF13853">
    <property type="entry name" value="7tm_4"/>
    <property type="match status" value="1"/>
</dbReference>
<evidence type="ECO:0000256" key="12">
    <source>
        <dbReference type="RuleBase" id="RU000688"/>
    </source>
</evidence>
<dbReference type="PRINTS" id="PR00237">
    <property type="entry name" value="GPCRRHODOPSN"/>
</dbReference>
<keyword evidence="3" id="KW-1003">Cell membrane</keyword>
<accession>A0A091DXL7</accession>
<evidence type="ECO:0000256" key="7">
    <source>
        <dbReference type="ARBA" id="ARBA00022989"/>
    </source>
</evidence>
<dbReference type="STRING" id="885580.ENSFDAP00000016986"/>
<evidence type="ECO:0000256" key="9">
    <source>
        <dbReference type="ARBA" id="ARBA00023136"/>
    </source>
</evidence>
<dbReference type="PROSITE" id="PS50262">
    <property type="entry name" value="G_PROTEIN_RECEP_F1_2"/>
    <property type="match status" value="2"/>
</dbReference>
<sequence length="569" mass="63440">MEKHNQTSTNFILLGLFPPSSLGLFLFTLTIPTFLMALTGNLSMVLLILLDAQLHTPMYFLLSQLSLIDLIYICTTVPKMASGFLFGNKSISFIGCGVQCFFFATLVCSEGPILMSMAYDRYVAICFPLHYPIRMNRRVCVLMILGSWAMGAVNSCAHTLYVLHIPYCRSRAIDHFYCDIPAMLTLACGDNRVYEYTVFLSSVLFLLLPFIVILGSYGKVLLVVYHMHSREGKKKAYSTCSAHLTVVTLYYVPFVFTYLRPKSLRSPAVDKLVAVFYTILTPVLNPVIYSLRNKECLCCGNALRDGDLGELPTHWQNSRLLASSPVSPESPQSAPHSVVNSCAPSLGLFLFTLTIPIFLLALTGNLCMVLLILLDAQLHTPMYFLLSHLSLMDLIYICTTVPKMASDFLLGNKSISFIGCGVQTFFFGTLAGSEGLLLMSMSYDRYVAICFPLQYPIRINRRVCVLMILGSWAMGAVNCCAHTVFVLHIPYCRSRATDHFYCDIPAILTLACEDIWVYEYSVHFSIVIFLPFPFLVILASYGKVLLDVSCTHGKAGKRPIPPAVPTSLW</sequence>
<keyword evidence="7 13" id="KW-1133">Transmembrane helix</keyword>
<keyword evidence="16" id="KW-1185">Reference proteome</keyword>
<feature type="transmembrane region" description="Helical" evidence="13">
    <location>
        <begin position="463"/>
        <end position="489"/>
    </location>
</feature>
<evidence type="ECO:0000256" key="6">
    <source>
        <dbReference type="ARBA" id="ARBA00022725"/>
    </source>
</evidence>
<feature type="transmembrane region" description="Helical" evidence="13">
    <location>
        <begin position="24"/>
        <end position="50"/>
    </location>
</feature>
<feature type="transmembrane region" description="Helical" evidence="13">
    <location>
        <begin position="414"/>
        <end position="438"/>
    </location>
</feature>
<evidence type="ECO:0000256" key="11">
    <source>
        <dbReference type="ARBA" id="ARBA00023224"/>
    </source>
</evidence>
<dbReference type="OMA" id="LACEDIW"/>
<feature type="transmembrane region" description="Helical" evidence="13">
    <location>
        <begin position="520"/>
        <end position="539"/>
    </location>
</feature>
<evidence type="ECO:0000256" key="2">
    <source>
        <dbReference type="ARBA" id="ARBA00010663"/>
    </source>
</evidence>
<feature type="transmembrane region" description="Helical" evidence="13">
    <location>
        <begin position="236"/>
        <end position="259"/>
    </location>
</feature>
<dbReference type="InterPro" id="IPR000276">
    <property type="entry name" value="GPCR_Rhodpsn"/>
</dbReference>
<feature type="transmembrane region" description="Helical" evidence="13">
    <location>
        <begin position="199"/>
        <end position="224"/>
    </location>
</feature>
<feature type="transmembrane region" description="Helical" evidence="13">
    <location>
        <begin position="90"/>
        <end position="108"/>
    </location>
</feature>
<dbReference type="Gene3D" id="1.20.1070.10">
    <property type="entry name" value="Rhodopsin 7-helix transmembrane proteins"/>
    <property type="match status" value="2"/>
</dbReference>
<dbReference type="EMBL" id="KN121642">
    <property type="protein sequence ID" value="KFO35817.1"/>
    <property type="molecule type" value="Genomic_DNA"/>
</dbReference>
<evidence type="ECO:0000256" key="3">
    <source>
        <dbReference type="ARBA" id="ARBA00022475"/>
    </source>
</evidence>
<proteinExistence type="inferred from homology"/>
<evidence type="ECO:0000313" key="16">
    <source>
        <dbReference type="Proteomes" id="UP000028990"/>
    </source>
</evidence>
<dbReference type="PRINTS" id="PR00245">
    <property type="entry name" value="OLFACTORYR"/>
</dbReference>
<keyword evidence="4" id="KW-0716">Sensory transduction</keyword>
<protein>
    <submittedName>
        <fullName evidence="15">Olfactory receptor 2L3</fullName>
    </submittedName>
</protein>
<feature type="domain" description="G-protein coupled receptors family 1 profile" evidence="14">
    <location>
        <begin position="40"/>
        <end position="289"/>
    </location>
</feature>
<dbReference type="GO" id="GO:0004984">
    <property type="term" value="F:olfactory receptor activity"/>
    <property type="evidence" value="ECO:0007669"/>
    <property type="project" value="InterPro"/>
</dbReference>
<dbReference type="FunFam" id="1.20.1070.10:FF:000008">
    <property type="entry name" value="Olfactory receptor"/>
    <property type="match status" value="2"/>
</dbReference>
<feature type="domain" description="G-protein coupled receptors family 1 profile" evidence="14">
    <location>
        <begin position="364"/>
        <end position="569"/>
    </location>
</feature>
<evidence type="ECO:0000256" key="8">
    <source>
        <dbReference type="ARBA" id="ARBA00023040"/>
    </source>
</evidence>
<dbReference type="Pfam" id="PF00001">
    <property type="entry name" value="7tm_1"/>
    <property type="match status" value="1"/>
</dbReference>
<keyword evidence="8 12" id="KW-0297">G-protein coupled receptor</keyword>
<comment type="similarity">
    <text evidence="2 12">Belongs to the G-protein coupled receptor 1 family.</text>
</comment>
<organism evidence="15 16">
    <name type="scientific">Fukomys damarensis</name>
    <name type="common">Damaraland mole rat</name>
    <name type="synonym">Cryptomys damarensis</name>
    <dbReference type="NCBI Taxonomy" id="885580"/>
    <lineage>
        <taxon>Eukaryota</taxon>
        <taxon>Metazoa</taxon>
        <taxon>Chordata</taxon>
        <taxon>Craniata</taxon>
        <taxon>Vertebrata</taxon>
        <taxon>Euteleostomi</taxon>
        <taxon>Mammalia</taxon>
        <taxon>Eutheria</taxon>
        <taxon>Euarchontoglires</taxon>
        <taxon>Glires</taxon>
        <taxon>Rodentia</taxon>
        <taxon>Hystricomorpha</taxon>
        <taxon>Bathyergidae</taxon>
        <taxon>Fukomys</taxon>
    </lineage>
</organism>
<evidence type="ECO:0000256" key="5">
    <source>
        <dbReference type="ARBA" id="ARBA00022692"/>
    </source>
</evidence>
<dbReference type="AlphaFoldDB" id="A0A091DXL7"/>
<dbReference type="CDD" id="cd15421">
    <property type="entry name" value="7tmA_OR2T-like"/>
    <property type="match status" value="1"/>
</dbReference>
<keyword evidence="10 12" id="KW-0675">Receptor</keyword>
<name>A0A091DXL7_FUKDA</name>
<evidence type="ECO:0000256" key="1">
    <source>
        <dbReference type="ARBA" id="ARBA00004651"/>
    </source>
</evidence>
<dbReference type="GO" id="GO:0005886">
    <property type="term" value="C:plasma membrane"/>
    <property type="evidence" value="ECO:0007669"/>
    <property type="project" value="UniProtKB-SubCell"/>
</dbReference>
<evidence type="ECO:0000313" key="15">
    <source>
        <dbReference type="EMBL" id="KFO35817.1"/>
    </source>
</evidence>
<gene>
    <name evidence="15" type="ORF">H920_02802</name>
</gene>
<keyword evidence="9 13" id="KW-0472">Membrane</keyword>
<dbReference type="SUPFAM" id="SSF81321">
    <property type="entry name" value="Family A G protein-coupled receptor-like"/>
    <property type="match status" value="2"/>
</dbReference>
<dbReference type="InterPro" id="IPR017452">
    <property type="entry name" value="GPCR_Rhodpsn_7TM"/>
</dbReference>
<evidence type="ECO:0000256" key="13">
    <source>
        <dbReference type="SAM" id="Phobius"/>
    </source>
</evidence>